<dbReference type="Gene3D" id="1.20.58.110">
    <property type="entry name" value="Ribosomal protein S20"/>
    <property type="match status" value="1"/>
</dbReference>
<dbReference type="GO" id="GO:0005840">
    <property type="term" value="C:ribosome"/>
    <property type="evidence" value="ECO:0007669"/>
    <property type="project" value="UniProtKB-KW"/>
</dbReference>
<evidence type="ECO:0000256" key="5">
    <source>
        <dbReference type="ARBA" id="ARBA00035136"/>
    </source>
</evidence>
<evidence type="ECO:0000256" key="4">
    <source>
        <dbReference type="ARBA" id="ARBA00023274"/>
    </source>
</evidence>
<keyword evidence="1 6" id="KW-0699">rRNA-binding</keyword>
<dbReference type="GO" id="GO:0003735">
    <property type="term" value="F:structural constituent of ribosome"/>
    <property type="evidence" value="ECO:0007669"/>
    <property type="project" value="InterPro"/>
</dbReference>
<dbReference type="InterPro" id="IPR036510">
    <property type="entry name" value="Ribosomal_bS20_sf"/>
</dbReference>
<keyword evidence="4 6" id="KW-0687">Ribonucleoprotein</keyword>
<dbReference type="EMBL" id="VBOZ01000030">
    <property type="protein sequence ID" value="TMQ63535.1"/>
    <property type="molecule type" value="Genomic_DNA"/>
</dbReference>
<reference evidence="8 9" key="1">
    <citation type="journal article" date="2019" name="Nat. Microbiol.">
        <title>Mediterranean grassland soil C-N compound turnover is dependent on rainfall and depth, and is mediated by genomically divergent microorganisms.</title>
        <authorList>
            <person name="Diamond S."/>
            <person name="Andeer P.F."/>
            <person name="Li Z."/>
            <person name="Crits-Christoph A."/>
            <person name="Burstein D."/>
            <person name="Anantharaman K."/>
            <person name="Lane K.R."/>
            <person name="Thomas B.C."/>
            <person name="Pan C."/>
            <person name="Northen T.R."/>
            <person name="Banfield J.F."/>
        </authorList>
    </citation>
    <scope>NUCLEOTIDE SEQUENCE [LARGE SCALE GENOMIC DNA]</scope>
    <source>
        <strain evidence="8">WS_9</strain>
    </source>
</reference>
<evidence type="ECO:0000256" key="6">
    <source>
        <dbReference type="HAMAP-Rule" id="MF_00500"/>
    </source>
</evidence>
<gene>
    <name evidence="6 8" type="primary">rpsT</name>
    <name evidence="8" type="ORF">E6K79_09840</name>
</gene>
<dbReference type="NCBIfam" id="TIGR00029">
    <property type="entry name" value="S20"/>
    <property type="match status" value="1"/>
</dbReference>
<sequence length="85" mass="9622">MPHHKSAIKRIRTAKRDRIRNTSIKSEIKSLLKKAQEKPADKEVARLTVSKLDRAVRKGVIPKAVANRRKSRLALMINRAGKKAS</sequence>
<evidence type="ECO:0000256" key="3">
    <source>
        <dbReference type="ARBA" id="ARBA00022980"/>
    </source>
</evidence>
<dbReference type="GO" id="GO:0019843">
    <property type="term" value="F:rRNA binding"/>
    <property type="evidence" value="ECO:0007669"/>
    <property type="project" value="UniProtKB-UniRule"/>
</dbReference>
<dbReference type="Pfam" id="PF01649">
    <property type="entry name" value="Ribosomal_S20p"/>
    <property type="match status" value="1"/>
</dbReference>
<dbReference type="GO" id="GO:0006412">
    <property type="term" value="P:translation"/>
    <property type="evidence" value="ECO:0007669"/>
    <property type="project" value="UniProtKB-UniRule"/>
</dbReference>
<feature type="compositionally biased region" description="Basic residues" evidence="7">
    <location>
        <begin position="1"/>
        <end position="13"/>
    </location>
</feature>
<evidence type="ECO:0000313" key="9">
    <source>
        <dbReference type="Proteomes" id="UP000317691"/>
    </source>
</evidence>
<dbReference type="InterPro" id="IPR002583">
    <property type="entry name" value="Ribosomal_bS20"/>
</dbReference>
<name>A0A538TIU5_UNCEI</name>
<dbReference type="SUPFAM" id="SSF46992">
    <property type="entry name" value="Ribosomal protein S20"/>
    <property type="match status" value="1"/>
</dbReference>
<organism evidence="8 9">
    <name type="scientific">Eiseniibacteriota bacterium</name>
    <dbReference type="NCBI Taxonomy" id="2212470"/>
    <lineage>
        <taxon>Bacteria</taxon>
        <taxon>Candidatus Eiseniibacteriota</taxon>
    </lineage>
</organism>
<feature type="region of interest" description="Disordered" evidence="7">
    <location>
        <begin position="1"/>
        <end position="22"/>
    </location>
</feature>
<protein>
    <recommendedName>
        <fullName evidence="5 6">Small ribosomal subunit protein bS20</fullName>
    </recommendedName>
</protein>
<dbReference type="Proteomes" id="UP000317691">
    <property type="component" value="Unassembled WGS sequence"/>
</dbReference>
<proteinExistence type="inferred from homology"/>
<evidence type="ECO:0000256" key="1">
    <source>
        <dbReference type="ARBA" id="ARBA00022730"/>
    </source>
</evidence>
<comment type="function">
    <text evidence="6">Binds directly to 16S ribosomal RNA.</text>
</comment>
<keyword evidence="2 6" id="KW-0694">RNA-binding</keyword>
<evidence type="ECO:0000256" key="2">
    <source>
        <dbReference type="ARBA" id="ARBA00022884"/>
    </source>
</evidence>
<comment type="caution">
    <text evidence="8">The sequence shown here is derived from an EMBL/GenBank/DDBJ whole genome shotgun (WGS) entry which is preliminary data.</text>
</comment>
<dbReference type="AlphaFoldDB" id="A0A538TIU5"/>
<evidence type="ECO:0000313" key="8">
    <source>
        <dbReference type="EMBL" id="TMQ63535.1"/>
    </source>
</evidence>
<comment type="similarity">
    <text evidence="6">Belongs to the bacterial ribosomal protein bS20 family.</text>
</comment>
<dbReference type="GO" id="GO:1990904">
    <property type="term" value="C:ribonucleoprotein complex"/>
    <property type="evidence" value="ECO:0007669"/>
    <property type="project" value="UniProtKB-KW"/>
</dbReference>
<accession>A0A538TIU5</accession>
<evidence type="ECO:0000256" key="7">
    <source>
        <dbReference type="SAM" id="MobiDB-lite"/>
    </source>
</evidence>
<keyword evidence="3 6" id="KW-0689">Ribosomal protein</keyword>
<dbReference type="HAMAP" id="MF_00500">
    <property type="entry name" value="Ribosomal_bS20"/>
    <property type="match status" value="1"/>
</dbReference>